<reference evidence="7" key="6">
    <citation type="submission" date="2025-08" db="UniProtKB">
        <authorList>
            <consortium name="RefSeq"/>
        </authorList>
    </citation>
    <scope>IDENTIFICATION</scope>
</reference>
<dbReference type="GO" id="GO:0046872">
    <property type="term" value="F:metal ion binding"/>
    <property type="evidence" value="ECO:0007669"/>
    <property type="project" value="UniProtKB-KW"/>
</dbReference>
<dbReference type="CDD" id="cd04194">
    <property type="entry name" value="GT8_A4GalT_like"/>
    <property type="match status" value="1"/>
</dbReference>
<dbReference type="GO" id="GO:0016757">
    <property type="term" value="F:glycosyltransferase activity"/>
    <property type="evidence" value="ECO:0007669"/>
    <property type="project" value="UniProtKB-KW"/>
</dbReference>
<dbReference type="InterPro" id="IPR029044">
    <property type="entry name" value="Nucleotide-diphossugar_trans"/>
</dbReference>
<evidence type="ECO:0000313" key="6">
    <source>
        <dbReference type="Proteomes" id="UP000675920"/>
    </source>
</evidence>
<dbReference type="RefSeq" id="WP_028310363.1">
    <property type="nucleotide sequence ID" value="NZ_AXWS01000007.1"/>
</dbReference>
<keyword evidence="6" id="KW-1185">Reference proteome</keyword>
<dbReference type="Pfam" id="PF01501">
    <property type="entry name" value="Glyco_transf_8"/>
    <property type="match status" value="1"/>
</dbReference>
<reference evidence="7" key="4">
    <citation type="journal article" date="2002" name="Mol. Biol. Evol.">
        <title>Common origin and evolution of glycosyltransferases using Dol-P-monosaccharides as donor substrate.</title>
        <authorList>
            <person name="Oriol R."/>
            <person name="Martinez-Duncker I."/>
            <person name="Chantret I."/>
            <person name="Mollicone R."/>
            <person name="Codogno P."/>
        </authorList>
    </citation>
    <scope>NUCLEOTIDE SEQUENCE</scope>
</reference>
<evidence type="ECO:0000256" key="5">
    <source>
        <dbReference type="SAM" id="MobiDB-lite"/>
    </source>
</evidence>
<evidence type="ECO:0000256" key="2">
    <source>
        <dbReference type="ARBA" id="ARBA00022679"/>
    </source>
</evidence>
<dbReference type="EC" id="2.4.-.-" evidence="7"/>
<keyword evidence="4" id="KW-0175">Coiled coil</keyword>
<evidence type="ECO:0000256" key="3">
    <source>
        <dbReference type="ARBA" id="ARBA00022723"/>
    </source>
</evidence>
<feature type="coiled-coil region" evidence="4">
    <location>
        <begin position="60"/>
        <end position="277"/>
    </location>
</feature>
<keyword evidence="2" id="KW-0808">Transferase</keyword>
<name>A0A8B6X1R7_9BURK</name>
<evidence type="ECO:0000313" key="7">
    <source>
        <dbReference type="RefSeq" id="WP_028310363.1"/>
    </source>
</evidence>
<accession>A0A8B6X1R7</accession>
<dbReference type="InterPro" id="IPR002495">
    <property type="entry name" value="Glyco_trans_8"/>
</dbReference>
<dbReference type="PANTHER" id="PTHR13778">
    <property type="entry name" value="GLYCOSYLTRANSFERASE 8 DOMAIN-CONTAINING PROTEIN"/>
    <property type="match status" value="1"/>
</dbReference>
<evidence type="ECO:0000256" key="1">
    <source>
        <dbReference type="ARBA" id="ARBA00022676"/>
    </source>
</evidence>
<reference evidence="7" key="5">
    <citation type="journal article" date="2003" name="J. Mol. Biol.">
        <title>An evolving hierarchical family classification for glycosyltransferases.</title>
        <authorList>
            <person name="Coutinho P.M."/>
            <person name="Deleury E."/>
            <person name="Davies G.J."/>
            <person name="Henrissat B."/>
        </authorList>
    </citation>
    <scope>NUCLEOTIDE SEQUENCE</scope>
</reference>
<dbReference type="PANTHER" id="PTHR13778:SF47">
    <property type="entry name" value="LIPOPOLYSACCHARIDE 1,3-GALACTOSYLTRANSFERASE"/>
    <property type="match status" value="1"/>
</dbReference>
<dbReference type="Proteomes" id="UP000675920">
    <property type="component" value="Unplaced"/>
</dbReference>
<sequence>MNAKCDIGAPADPTLTDGVPPSQAPTRPPASLVHGIDTAPAAASATAVVKTGKPLTTESIDKVRNERDRLRSLVSQLREKKAPAVSAAGAPSHVMRKLDEARSHNQALASQLEEALADVIRRRTEIRRLQLALKELRGEKKTLRHDGLIAARDLRHVTQRLERRDRDLDKLRKSLKRTRETLTATRGLARDRLNDVKQLRVKHKAAMAALAERYREQLREARRQALRATRQVGALEAKLAAALAARAATRDEARATLAEARRQRNQHEIELNRRDRLLQSAELRGQRLTAQIETLHVQARRAADRLAAAQAGTARVSTRLDTSLKDIGRLRATVKQTRAERDTARAALAEARASARSSGNDLLPQLIARGTSMVDACVRHVRTQLAERARVDARAFAHALMDDEVTVEIGTLCSGIYAHADGFQPLARHLFAKVRPAWVSRHAPAEWIDSLLAGDLDAGRAAFADWLAALPAAPDATQATQLACIAQRLVAQRQLDLAMTAVTRLEPLLDLLDDEQRMRSRWLVEQLARWQAARLDAQRHPAGTCDGKIRFGIIDYKMLDYDKASSNIGDHVQTLASLSNVVRFKNVKFTSQEPGLAEWVDNLRTRLNPDYVIDGPEKEVELVLVDRDFSHSRHYAEPVWMIGFGWYMHPNFRDYFDFPFAPNLRPIFVSFHVNNRAFLTPEAIDYLKANGPIGCRDWTTVYLLREHGIEAFFSGCMTTTVGKVFPRRTTTSERQHVALVDYRPQPGEFEGKEVSKFTQAGTDVRHNSFCRNMDDAVKLLEGYQSYEVIATSRLHCYLPTTALGMDVVFKPRSMSDIRFEGLVELGEHGFARIRDGIEAKLARVLEAAFSGASEAEVRKVWRDACAPDLAFADEYCKRDIDLGLASFDPAALAAQLREGALHGGRAARADDIQVAFAVDHNLGEELPVVLESALANASAPLHVHVMTRGLDRGYWERLIAEFGDRASLSFYNFDVVDYGDQLRMLVHTTVSTMDRLMLPDLLPEIGKVIYLDVDILVLGDLAELWAVELGNAPIAGKSSTFASWRYGYNMAYRAAGTLSHRKAWQLRRAMHAKGPLVFQAFNAGVVVLNLARMRADDFARHYVPLIERYGMNDQDALNVYARGERVHLGIEWNAVPSQDVTDDARILHYAGPVKPWNELSITRGREFNDYKARYLARTGRKA</sequence>
<evidence type="ECO:0000256" key="4">
    <source>
        <dbReference type="SAM" id="Coils"/>
    </source>
</evidence>
<reference evidence="7" key="3">
    <citation type="journal article" date="1999" name="Glycobiology">
        <title>Conserved domains of glycosyltransferases.</title>
        <authorList>
            <person name="Kapitonov D."/>
            <person name="Yu R.K."/>
        </authorList>
    </citation>
    <scope>NUCLEOTIDE SEQUENCE</scope>
</reference>
<dbReference type="SUPFAM" id="SSF53448">
    <property type="entry name" value="Nucleotide-diphospho-sugar transferases"/>
    <property type="match status" value="1"/>
</dbReference>
<organism evidence="6 7">
    <name type="scientific">Derxia gummosa DSM 723</name>
    <dbReference type="NCBI Taxonomy" id="1121388"/>
    <lineage>
        <taxon>Bacteria</taxon>
        <taxon>Pseudomonadati</taxon>
        <taxon>Pseudomonadota</taxon>
        <taxon>Betaproteobacteria</taxon>
        <taxon>Burkholderiales</taxon>
        <taxon>Alcaligenaceae</taxon>
        <taxon>Derxia</taxon>
    </lineage>
</organism>
<protein>
    <submittedName>
        <fullName evidence="7">Glycosyltransferase family 8 protein</fullName>
        <ecNumber evidence="7">2.4.-.-</ecNumber>
    </submittedName>
</protein>
<keyword evidence="3" id="KW-0479">Metal-binding</keyword>
<dbReference type="Gene3D" id="3.90.550.10">
    <property type="entry name" value="Spore Coat Polysaccharide Biosynthesis Protein SpsA, Chain A"/>
    <property type="match status" value="1"/>
</dbReference>
<reference evidence="7" key="1">
    <citation type="journal article" date="1998" name="Biochem. J. 329 (Pt">
        <title>A classification of nucleotide-diphospho-sugar glycosyltransferases based on amino acid sequence similarities .</title>
        <authorList>
            <person name="Campbell J.A."/>
            <person name="Davies G.J."/>
            <person name="Bulone V. V"/>
            <person name="Henrissat B."/>
        </authorList>
    </citation>
    <scope>NUCLEOTIDE SEQUENCE</scope>
</reference>
<proteinExistence type="predicted"/>
<dbReference type="InterPro" id="IPR050748">
    <property type="entry name" value="Glycosyltrans_8_dom-fam"/>
</dbReference>
<dbReference type="AlphaFoldDB" id="A0A8B6X1R7"/>
<feature type="region of interest" description="Disordered" evidence="5">
    <location>
        <begin position="1"/>
        <end position="30"/>
    </location>
</feature>
<dbReference type="OrthoDB" id="5672604at2"/>
<reference evidence="7" key="2">
    <citation type="journal article" date="1999" name="Curr. Opin. Struct. Biol.">
        <title>Structure/function studies of glycosyltransferases.</title>
        <authorList>
            <person name="Breton C."/>
            <person name="Imberty A."/>
        </authorList>
    </citation>
    <scope>NUCLEOTIDE SEQUENCE</scope>
</reference>
<keyword evidence="1" id="KW-0328">Glycosyltransferase</keyword>